<dbReference type="InterPro" id="IPR011057">
    <property type="entry name" value="Mss4-like_sf"/>
</dbReference>
<feature type="domain" description="TCTP" evidence="2">
    <location>
        <begin position="1"/>
        <end position="157"/>
    </location>
</feature>
<dbReference type="InterPro" id="IPR011323">
    <property type="entry name" value="Mss4/transl-control_tumour"/>
</dbReference>
<reference evidence="3" key="1">
    <citation type="submission" date="2018-10" db="EMBL/GenBank/DDBJ databases">
        <title>Transcriptome assembly of Aceria tosichella (Wheat curl mite) Type 2.</title>
        <authorList>
            <person name="Scully E.D."/>
            <person name="Geib S.M."/>
            <person name="Palmer N.A."/>
            <person name="Gupta A.K."/>
            <person name="Sarath G."/>
            <person name="Tatineni S."/>
        </authorList>
    </citation>
    <scope>NUCLEOTIDE SEQUENCE</scope>
    <source>
        <strain evidence="3">LincolnNE</strain>
    </source>
</reference>
<dbReference type="EMBL" id="GGYP01006053">
    <property type="protein sequence ID" value="MDE50824.1"/>
    <property type="molecule type" value="Transcribed_RNA"/>
</dbReference>
<dbReference type="SUPFAM" id="SSF51316">
    <property type="entry name" value="Mss4-like"/>
    <property type="match status" value="1"/>
</dbReference>
<evidence type="ECO:0000256" key="1">
    <source>
        <dbReference type="PROSITE-ProRule" id="PRU01133"/>
    </source>
</evidence>
<organism evidence="3">
    <name type="scientific">Aceria tosichella</name>
    <name type="common">wheat curl mite</name>
    <dbReference type="NCBI Taxonomy" id="561515"/>
    <lineage>
        <taxon>Eukaryota</taxon>
        <taxon>Metazoa</taxon>
        <taxon>Ecdysozoa</taxon>
        <taxon>Arthropoda</taxon>
        <taxon>Chelicerata</taxon>
        <taxon>Arachnida</taxon>
        <taxon>Acari</taxon>
        <taxon>Acariformes</taxon>
        <taxon>Trombidiformes</taxon>
        <taxon>Prostigmata</taxon>
        <taxon>Eupodina</taxon>
        <taxon>Eriophyoidea</taxon>
        <taxon>Eriophyidae</taxon>
        <taxon>Eriophyinae</taxon>
        <taxon>Aceriini</taxon>
        <taxon>Aceria</taxon>
    </lineage>
</organism>
<dbReference type="Gene3D" id="2.170.150.10">
    <property type="entry name" value="Metal Binding Protein, Guanine Nucleotide Exchange Factor, Chain A"/>
    <property type="match status" value="1"/>
</dbReference>
<dbReference type="Pfam" id="PF00838">
    <property type="entry name" value="TCTP"/>
    <property type="match status" value="1"/>
</dbReference>
<protein>
    <submittedName>
        <fullName evidence="3">Translationally-controlled tumor</fullName>
    </submittedName>
</protein>
<dbReference type="PROSITE" id="PS51797">
    <property type="entry name" value="TCTP_3"/>
    <property type="match status" value="1"/>
</dbReference>
<accession>A0A6G1SJX8</accession>
<comment type="similarity">
    <text evidence="1">Belongs to the TCTP family.</text>
</comment>
<gene>
    <name evidence="3" type="primary">Tctp_1</name>
    <name evidence="3" type="ORF">g.9030</name>
</gene>
<dbReference type="AlphaFoldDB" id="A0A6G1SJX8"/>
<sequence length="163" mass="19051">MLIFNDMISGARVFDDSYPYELIDDCLYEVKCTPTTNNEETDPELQFDVVIDNGLRFFYFSRDDYRHYLKEHALELVNKWNDMGLDEADIRERKDQLNRAGKMVLQKIDHIAYFYLSEGSEHPGCVVGLMEFRQLPDGSGEEPIMIFLKASLECVEEYTMHAI</sequence>
<evidence type="ECO:0000259" key="2">
    <source>
        <dbReference type="PROSITE" id="PS51797"/>
    </source>
</evidence>
<dbReference type="InterPro" id="IPR018105">
    <property type="entry name" value="Translational_control_tumour_p"/>
</dbReference>
<proteinExistence type="inferred from homology"/>
<name>A0A6G1SJX8_9ACAR</name>
<dbReference type="InterPro" id="IPR034737">
    <property type="entry name" value="TCTP"/>
</dbReference>
<evidence type="ECO:0000313" key="3">
    <source>
        <dbReference type="EMBL" id="MDE50824.1"/>
    </source>
</evidence>